<dbReference type="PROSITE" id="PS51257">
    <property type="entry name" value="PROKAR_LIPOPROTEIN"/>
    <property type="match status" value="1"/>
</dbReference>
<gene>
    <name evidence="3" type="ORF">LNTAR_03744</name>
</gene>
<feature type="signal peptide" evidence="1">
    <location>
        <begin position="1"/>
        <end position="19"/>
    </location>
</feature>
<sequence length="201" mass="22381">MKVLTILILSLLSSCTFHTDNGLDLLGESKNWKTSNYGSGGEFKLASKLATLEMGDPICGMTWAGQELPKNNYQIELEAKRTQGNDFFVGLTFPIKEQFCSLIISGWGGTVTGLSSIDGVDASENETSCDIEINNHQWYKIKLVVSNKAITVDVDGKQIIYYPTQNRTFSIRPEVEPSKPLGLATFYTAAQYRNFYLKKLD</sequence>
<dbReference type="AlphaFoldDB" id="A6DTN0"/>
<dbReference type="RefSeq" id="WP_007281178.1">
    <property type="nucleotide sequence ID" value="NZ_ABCK01000039.1"/>
</dbReference>
<keyword evidence="4" id="KW-1185">Reference proteome</keyword>
<accession>A6DTN0</accession>
<evidence type="ECO:0000259" key="2">
    <source>
        <dbReference type="Pfam" id="PF06439"/>
    </source>
</evidence>
<evidence type="ECO:0000313" key="4">
    <source>
        <dbReference type="Proteomes" id="UP000004947"/>
    </source>
</evidence>
<proteinExistence type="predicted"/>
<dbReference type="OrthoDB" id="282033at2"/>
<dbReference type="eggNOG" id="ENOG5031JP5">
    <property type="taxonomic scope" value="Bacteria"/>
</dbReference>
<protein>
    <recommendedName>
        <fullName evidence="2">3-keto-alpha-glucoside-1,2-lyase/3-keto-2-hydroxy-glucal hydratase domain-containing protein</fullName>
    </recommendedName>
</protein>
<name>A6DTN0_9BACT</name>
<feature type="domain" description="3-keto-alpha-glucoside-1,2-lyase/3-keto-2-hydroxy-glucal hydratase" evidence="2">
    <location>
        <begin position="68"/>
        <end position="198"/>
    </location>
</feature>
<reference evidence="3 4" key="1">
    <citation type="journal article" date="2010" name="J. Bacteriol.">
        <title>Genome sequence of Lentisphaera araneosa HTCC2155T, the type species of the order Lentisphaerales in the phylum Lentisphaerae.</title>
        <authorList>
            <person name="Thrash J.C."/>
            <person name="Cho J.C."/>
            <person name="Vergin K.L."/>
            <person name="Morris R.M."/>
            <person name="Giovannoni S.J."/>
        </authorList>
    </citation>
    <scope>NUCLEOTIDE SEQUENCE [LARGE SCALE GENOMIC DNA]</scope>
    <source>
        <strain evidence="3 4">HTCC2155</strain>
    </source>
</reference>
<feature type="chain" id="PRO_5002691458" description="3-keto-alpha-glucoside-1,2-lyase/3-keto-2-hydroxy-glucal hydratase domain-containing protein" evidence="1">
    <location>
        <begin position="20"/>
        <end position="201"/>
    </location>
</feature>
<organism evidence="3 4">
    <name type="scientific">Lentisphaera araneosa HTCC2155</name>
    <dbReference type="NCBI Taxonomy" id="313628"/>
    <lineage>
        <taxon>Bacteria</taxon>
        <taxon>Pseudomonadati</taxon>
        <taxon>Lentisphaerota</taxon>
        <taxon>Lentisphaeria</taxon>
        <taxon>Lentisphaerales</taxon>
        <taxon>Lentisphaeraceae</taxon>
        <taxon>Lentisphaera</taxon>
    </lineage>
</organism>
<keyword evidence="1" id="KW-0732">Signal</keyword>
<evidence type="ECO:0000313" key="3">
    <source>
        <dbReference type="EMBL" id="EDM25010.1"/>
    </source>
</evidence>
<dbReference type="EMBL" id="ABCK01000039">
    <property type="protein sequence ID" value="EDM25010.1"/>
    <property type="molecule type" value="Genomic_DNA"/>
</dbReference>
<dbReference type="Proteomes" id="UP000004947">
    <property type="component" value="Unassembled WGS sequence"/>
</dbReference>
<dbReference type="Pfam" id="PF06439">
    <property type="entry name" value="3keto-disac_hyd"/>
    <property type="match status" value="1"/>
</dbReference>
<dbReference type="GO" id="GO:0016787">
    <property type="term" value="F:hydrolase activity"/>
    <property type="evidence" value="ECO:0007669"/>
    <property type="project" value="InterPro"/>
</dbReference>
<dbReference type="Gene3D" id="2.60.120.560">
    <property type="entry name" value="Exo-inulinase, domain 1"/>
    <property type="match status" value="1"/>
</dbReference>
<evidence type="ECO:0000256" key="1">
    <source>
        <dbReference type="SAM" id="SignalP"/>
    </source>
</evidence>
<dbReference type="InterPro" id="IPR010496">
    <property type="entry name" value="AL/BT2_dom"/>
</dbReference>
<comment type="caution">
    <text evidence="3">The sequence shown here is derived from an EMBL/GenBank/DDBJ whole genome shotgun (WGS) entry which is preliminary data.</text>
</comment>